<keyword evidence="1" id="KW-0472">Membrane</keyword>
<name>A0A6P2D511_9BACT</name>
<protein>
    <submittedName>
        <fullName evidence="2">Uncharacterized protein</fullName>
    </submittedName>
</protein>
<evidence type="ECO:0000313" key="2">
    <source>
        <dbReference type="EMBL" id="VTR95535.1"/>
    </source>
</evidence>
<evidence type="ECO:0000256" key="1">
    <source>
        <dbReference type="SAM" id="Phobius"/>
    </source>
</evidence>
<keyword evidence="1" id="KW-0812">Transmembrane</keyword>
<reference evidence="2 3" key="1">
    <citation type="submission" date="2019-05" db="EMBL/GenBank/DDBJ databases">
        <authorList>
            <consortium name="Science for Life Laboratories"/>
        </authorList>
    </citation>
    <scope>NUCLEOTIDE SEQUENCE [LARGE SCALE GENOMIC DNA]</scope>
    <source>
        <strain evidence="2">Soil9</strain>
    </source>
</reference>
<dbReference type="RefSeq" id="WP_162669939.1">
    <property type="nucleotide sequence ID" value="NZ_LR593886.1"/>
</dbReference>
<keyword evidence="3" id="KW-1185">Reference proteome</keyword>
<dbReference type="AlphaFoldDB" id="A0A6P2D511"/>
<dbReference type="EMBL" id="LR593886">
    <property type="protein sequence ID" value="VTR95535.1"/>
    <property type="molecule type" value="Genomic_DNA"/>
</dbReference>
<keyword evidence="1" id="KW-1133">Transmembrane helix</keyword>
<proteinExistence type="predicted"/>
<dbReference type="Proteomes" id="UP000464178">
    <property type="component" value="Chromosome"/>
</dbReference>
<accession>A0A6P2D511</accession>
<feature type="transmembrane region" description="Helical" evidence="1">
    <location>
        <begin position="254"/>
        <end position="272"/>
    </location>
</feature>
<organism evidence="2 3">
    <name type="scientific">Gemmata massiliana</name>
    <dbReference type="NCBI Taxonomy" id="1210884"/>
    <lineage>
        <taxon>Bacteria</taxon>
        <taxon>Pseudomonadati</taxon>
        <taxon>Planctomycetota</taxon>
        <taxon>Planctomycetia</taxon>
        <taxon>Gemmatales</taxon>
        <taxon>Gemmataceae</taxon>
        <taxon>Gemmata</taxon>
    </lineage>
</organism>
<sequence>MTPDLRIQQAIVLGARGVRVVAQTDEFDTAEAERIAVLFGTRPTGVVCPRADFACPFGKGHVAVVRVEDRPDDALGFRFLVLSRELYKHLGDPFAIAERYPPDWNAVGKLADLAWPMEILPERTLEQLDAILKVGDSSLLLGSTQALVDGNRVLLKRDEPAQFIRDLWQLLPDRTRCDLWPATFAFSDELGFHAAVGPTLPTPRHGVQVLVEDAIRDYPQSSYELGLQVAIESGDRTALRKLLARRTSDDTIRLALYILAFALLAAVLLKFVF</sequence>
<dbReference type="KEGG" id="gms:SOIL9_21790"/>
<gene>
    <name evidence="2" type="ORF">SOIL9_21790</name>
</gene>
<evidence type="ECO:0000313" key="3">
    <source>
        <dbReference type="Proteomes" id="UP000464178"/>
    </source>
</evidence>